<dbReference type="GO" id="GO:0051536">
    <property type="term" value="F:iron-sulfur cluster binding"/>
    <property type="evidence" value="ECO:0007669"/>
    <property type="project" value="UniProtKB-KW"/>
</dbReference>
<proteinExistence type="predicted"/>
<keyword evidence="6" id="KW-1185">Reference proteome</keyword>
<reference evidence="5" key="1">
    <citation type="journal article" date="2014" name="Int. J. Syst. Evol. Microbiol.">
        <title>Complete genome sequence of Corynebacterium casei LMG S-19264T (=DSM 44701T), isolated from a smear-ripened cheese.</title>
        <authorList>
            <consortium name="US DOE Joint Genome Institute (JGI-PGF)"/>
            <person name="Walter F."/>
            <person name="Albersmeier A."/>
            <person name="Kalinowski J."/>
            <person name="Ruckert C."/>
        </authorList>
    </citation>
    <scope>NUCLEOTIDE SEQUENCE</scope>
    <source>
        <strain evidence="5">JCM 4988</strain>
    </source>
</reference>
<dbReference type="InterPro" id="IPR058240">
    <property type="entry name" value="rSAM_sf"/>
</dbReference>
<dbReference type="AlphaFoldDB" id="A0A918QLD8"/>
<keyword evidence="4" id="KW-0411">Iron-sulfur</keyword>
<gene>
    <name evidence="5" type="ORF">GCM10010387_57860</name>
</gene>
<protein>
    <submittedName>
        <fullName evidence="5">Radical activating enzyme</fullName>
    </submittedName>
</protein>
<dbReference type="SFLD" id="SFLDS00029">
    <property type="entry name" value="Radical_SAM"/>
    <property type="match status" value="1"/>
</dbReference>
<comment type="caution">
    <text evidence="5">The sequence shown here is derived from an EMBL/GenBank/DDBJ whole genome shotgun (WGS) entry which is preliminary data.</text>
</comment>
<keyword evidence="2" id="KW-0479">Metal-binding</keyword>
<sequence length="257" mass="27018">MDGVIGPGGSAERNGTTGELETGGAALAKGAAGASLRISGTHFPVRTLGPGRRFVVWLQGCALACPGCMSRHTWDPLGGSGHPVPSLLALWRAALAAGADGLTVSGGEPLDQPAGLGALLAGAAAIRDEALAAGSRAADLLLYTGYEDEEIDRNPSRTAAVRLADALVTGRFRIAEPTALVWRGSANQRLRPRTELGRARYAAHLERTDEGPRLQTHLAEGESDVRLYGVPLRGELAALERRLARAGIRLDRRSWRP</sequence>
<evidence type="ECO:0000256" key="3">
    <source>
        <dbReference type="ARBA" id="ARBA00023004"/>
    </source>
</evidence>
<dbReference type="Pfam" id="PF13353">
    <property type="entry name" value="Fer4_12"/>
    <property type="match status" value="1"/>
</dbReference>
<dbReference type="EMBL" id="BMWG01000025">
    <property type="protein sequence ID" value="GGZ56276.1"/>
    <property type="molecule type" value="Genomic_DNA"/>
</dbReference>
<dbReference type="GO" id="GO:0046872">
    <property type="term" value="F:metal ion binding"/>
    <property type="evidence" value="ECO:0007669"/>
    <property type="project" value="UniProtKB-KW"/>
</dbReference>
<organism evidence="5 6">
    <name type="scientific">Streptomyces inusitatus</name>
    <dbReference type="NCBI Taxonomy" id="68221"/>
    <lineage>
        <taxon>Bacteria</taxon>
        <taxon>Bacillati</taxon>
        <taxon>Actinomycetota</taxon>
        <taxon>Actinomycetes</taxon>
        <taxon>Kitasatosporales</taxon>
        <taxon>Streptomycetaceae</taxon>
        <taxon>Streptomyces</taxon>
    </lineage>
</organism>
<dbReference type="InterPro" id="IPR007197">
    <property type="entry name" value="rSAM"/>
</dbReference>
<dbReference type="SUPFAM" id="SSF102114">
    <property type="entry name" value="Radical SAM enzymes"/>
    <property type="match status" value="1"/>
</dbReference>
<reference evidence="5" key="2">
    <citation type="submission" date="2020-09" db="EMBL/GenBank/DDBJ databases">
        <authorList>
            <person name="Sun Q."/>
            <person name="Ohkuma M."/>
        </authorList>
    </citation>
    <scope>NUCLEOTIDE SEQUENCE</scope>
    <source>
        <strain evidence="5">JCM 4988</strain>
    </source>
</reference>
<name>A0A918QLD8_9ACTN</name>
<evidence type="ECO:0000313" key="6">
    <source>
        <dbReference type="Proteomes" id="UP000630936"/>
    </source>
</evidence>
<keyword evidence="3" id="KW-0408">Iron</keyword>
<evidence type="ECO:0000256" key="4">
    <source>
        <dbReference type="ARBA" id="ARBA00023014"/>
    </source>
</evidence>
<keyword evidence="1" id="KW-0949">S-adenosyl-L-methionine</keyword>
<evidence type="ECO:0000256" key="1">
    <source>
        <dbReference type="ARBA" id="ARBA00022691"/>
    </source>
</evidence>
<evidence type="ECO:0000256" key="2">
    <source>
        <dbReference type="ARBA" id="ARBA00022723"/>
    </source>
</evidence>
<accession>A0A918QLD8</accession>
<dbReference type="InterPro" id="IPR013785">
    <property type="entry name" value="Aldolase_TIM"/>
</dbReference>
<dbReference type="Proteomes" id="UP000630936">
    <property type="component" value="Unassembled WGS sequence"/>
</dbReference>
<dbReference type="GO" id="GO:0003824">
    <property type="term" value="F:catalytic activity"/>
    <property type="evidence" value="ECO:0007669"/>
    <property type="project" value="InterPro"/>
</dbReference>
<evidence type="ECO:0000313" key="5">
    <source>
        <dbReference type="EMBL" id="GGZ56276.1"/>
    </source>
</evidence>
<dbReference type="Gene3D" id="3.20.20.70">
    <property type="entry name" value="Aldolase class I"/>
    <property type="match status" value="1"/>
</dbReference>